<evidence type="ECO:0000256" key="1">
    <source>
        <dbReference type="SAM" id="Phobius"/>
    </source>
</evidence>
<protein>
    <submittedName>
        <fullName evidence="2">Uncharacterized protein</fullName>
    </submittedName>
</protein>
<dbReference type="AlphaFoldDB" id="A0A2P4ZMB0"/>
<organism evidence="2 3">
    <name type="scientific">Trichoderma gamsii</name>
    <dbReference type="NCBI Taxonomy" id="398673"/>
    <lineage>
        <taxon>Eukaryota</taxon>
        <taxon>Fungi</taxon>
        <taxon>Dikarya</taxon>
        <taxon>Ascomycota</taxon>
        <taxon>Pezizomycotina</taxon>
        <taxon>Sordariomycetes</taxon>
        <taxon>Hypocreomycetidae</taxon>
        <taxon>Hypocreales</taxon>
        <taxon>Hypocreaceae</taxon>
        <taxon>Trichoderma</taxon>
    </lineage>
</organism>
<keyword evidence="1" id="KW-0812">Transmembrane</keyword>
<evidence type="ECO:0000313" key="3">
    <source>
        <dbReference type="Proteomes" id="UP000054821"/>
    </source>
</evidence>
<dbReference type="RefSeq" id="XP_018665816.1">
    <property type="nucleotide sequence ID" value="XM_018800984.1"/>
</dbReference>
<feature type="transmembrane region" description="Helical" evidence="1">
    <location>
        <begin position="50"/>
        <end position="68"/>
    </location>
</feature>
<dbReference type="STRING" id="398673.A0A2P4ZMB0"/>
<evidence type="ECO:0000313" key="2">
    <source>
        <dbReference type="EMBL" id="PON25436.1"/>
    </source>
</evidence>
<dbReference type="Proteomes" id="UP000054821">
    <property type="component" value="Unassembled WGS sequence"/>
</dbReference>
<gene>
    <name evidence="2" type="ORF">TGAM01_v205730</name>
</gene>
<keyword evidence="1" id="KW-1133">Transmembrane helix</keyword>
<dbReference type="GeneID" id="29981067"/>
<sequence length="74" mass="7905">MSDIIKGFSSLVASIFEIFKGIFTTAFGTVESALELVVGIFRNLFNVAEGFVGFILGNIFIIGTIAALKKEGLT</sequence>
<name>A0A2P4ZMB0_9HYPO</name>
<keyword evidence="1" id="KW-0472">Membrane</keyword>
<proteinExistence type="predicted"/>
<keyword evidence="3" id="KW-1185">Reference proteome</keyword>
<accession>A0A2P4ZMB0</accession>
<reference evidence="2 3" key="1">
    <citation type="journal article" date="2016" name="Genome Announc.">
        <title>Draft Whole-Genome Sequence of Trichoderma gamsii T6085, a Promising Biocontrol Agent of Fusarium Head Blight on Wheat.</title>
        <authorList>
            <person name="Baroncelli R."/>
            <person name="Zapparata A."/>
            <person name="Piaggeschi G."/>
            <person name="Sarrocco S."/>
            <person name="Vannacci G."/>
        </authorList>
    </citation>
    <scope>NUCLEOTIDE SEQUENCE [LARGE SCALE GENOMIC DNA]</scope>
    <source>
        <strain evidence="2 3">T6085</strain>
    </source>
</reference>
<feature type="transmembrane region" description="Helical" evidence="1">
    <location>
        <begin position="7"/>
        <end position="30"/>
    </location>
</feature>
<comment type="caution">
    <text evidence="2">The sequence shown here is derived from an EMBL/GenBank/DDBJ whole genome shotgun (WGS) entry which is preliminary data.</text>
</comment>
<dbReference type="EMBL" id="JPDN02000018">
    <property type="protein sequence ID" value="PON25436.1"/>
    <property type="molecule type" value="Genomic_DNA"/>
</dbReference>